<keyword evidence="1" id="KW-0560">Oxidoreductase</keyword>
<proteinExistence type="predicted"/>
<organism evidence="3 4">
    <name type="scientific">Martelella alba</name>
    <dbReference type="NCBI Taxonomy" id="2590451"/>
    <lineage>
        <taxon>Bacteria</taxon>
        <taxon>Pseudomonadati</taxon>
        <taxon>Pseudomonadota</taxon>
        <taxon>Alphaproteobacteria</taxon>
        <taxon>Hyphomicrobiales</taxon>
        <taxon>Aurantimonadaceae</taxon>
        <taxon>Martelella</taxon>
    </lineage>
</organism>
<dbReference type="OrthoDB" id="9792858at2"/>
<protein>
    <submittedName>
        <fullName evidence="3">Flavin reductase</fullName>
    </submittedName>
</protein>
<evidence type="ECO:0000256" key="1">
    <source>
        <dbReference type="ARBA" id="ARBA00023002"/>
    </source>
</evidence>
<evidence type="ECO:0000259" key="2">
    <source>
        <dbReference type="SMART" id="SM00903"/>
    </source>
</evidence>
<keyword evidence="4" id="KW-1185">Reference proteome</keyword>
<dbReference type="SMART" id="SM00903">
    <property type="entry name" value="Flavin_Reduct"/>
    <property type="match status" value="1"/>
</dbReference>
<dbReference type="InterPro" id="IPR002563">
    <property type="entry name" value="Flavin_Rdtase-like_dom"/>
</dbReference>
<dbReference type="GO" id="GO:0042602">
    <property type="term" value="F:riboflavin reductase (NADPH) activity"/>
    <property type="evidence" value="ECO:0007669"/>
    <property type="project" value="TreeGrafter"/>
</dbReference>
<dbReference type="GO" id="GO:0006208">
    <property type="term" value="P:pyrimidine nucleobase catabolic process"/>
    <property type="evidence" value="ECO:0007669"/>
    <property type="project" value="TreeGrafter"/>
</dbReference>
<dbReference type="GO" id="GO:0010181">
    <property type="term" value="F:FMN binding"/>
    <property type="evidence" value="ECO:0007669"/>
    <property type="project" value="InterPro"/>
</dbReference>
<comment type="caution">
    <text evidence="3">The sequence shown here is derived from an EMBL/GenBank/DDBJ whole genome shotgun (WGS) entry which is preliminary data.</text>
</comment>
<dbReference type="AlphaFoldDB" id="A0A506U8P7"/>
<evidence type="ECO:0000313" key="4">
    <source>
        <dbReference type="Proteomes" id="UP000318801"/>
    </source>
</evidence>
<name>A0A506U8P7_9HYPH</name>
<dbReference type="PANTHER" id="PTHR30466:SF1">
    <property type="entry name" value="FMN REDUCTASE (NADH) RUTF"/>
    <property type="match status" value="1"/>
</dbReference>
<feature type="domain" description="Flavin reductase like" evidence="2">
    <location>
        <begin position="13"/>
        <end position="155"/>
    </location>
</feature>
<dbReference type="SUPFAM" id="SSF50475">
    <property type="entry name" value="FMN-binding split barrel"/>
    <property type="match status" value="1"/>
</dbReference>
<dbReference type="EMBL" id="VHLG01000011">
    <property type="protein sequence ID" value="TPW28939.1"/>
    <property type="molecule type" value="Genomic_DNA"/>
</dbReference>
<gene>
    <name evidence="3" type="ORF">FJU08_16305</name>
</gene>
<dbReference type="PANTHER" id="PTHR30466">
    <property type="entry name" value="FLAVIN REDUCTASE"/>
    <property type="match status" value="1"/>
</dbReference>
<sequence>MIHASPLHLRRALGQFATGIAVVAARHDGRTIGMTISSFTSLSMEPPLVLWSLRDNARSRPVFEAAEGFAISVLSERQSHVAAHFARGQADPFATVKTIEAASGLPLIEGALAHFDCVTDRIYDGGDHRILIGRVMALRVEEGRPLVFFASRISHGVVPMEASSHA</sequence>
<evidence type="ECO:0000313" key="3">
    <source>
        <dbReference type="EMBL" id="TPW28939.1"/>
    </source>
</evidence>
<reference evidence="3 4" key="1">
    <citation type="submission" date="2019-06" db="EMBL/GenBank/DDBJ databases">
        <authorList>
            <person name="Li M."/>
        </authorList>
    </citation>
    <scope>NUCLEOTIDE SEQUENCE [LARGE SCALE GENOMIC DNA]</scope>
    <source>
        <strain evidence="3 4">BGMRC2036</strain>
    </source>
</reference>
<dbReference type="InterPro" id="IPR050268">
    <property type="entry name" value="NADH-dep_flavin_reductase"/>
</dbReference>
<dbReference type="Gene3D" id="2.30.110.10">
    <property type="entry name" value="Electron Transport, Fmn-binding Protein, Chain A"/>
    <property type="match status" value="1"/>
</dbReference>
<dbReference type="InterPro" id="IPR012349">
    <property type="entry name" value="Split_barrel_FMN-bd"/>
</dbReference>
<dbReference type="Pfam" id="PF01613">
    <property type="entry name" value="Flavin_Reduct"/>
    <property type="match status" value="1"/>
</dbReference>
<accession>A0A506U8P7</accession>
<dbReference type="Proteomes" id="UP000318801">
    <property type="component" value="Unassembled WGS sequence"/>
</dbReference>